<dbReference type="Gene3D" id="1.10.10.10">
    <property type="entry name" value="Winged helix-like DNA-binding domain superfamily/Winged helix DNA-binding domain"/>
    <property type="match status" value="1"/>
</dbReference>
<dbReference type="Pfam" id="PF13191">
    <property type="entry name" value="AAA_16"/>
    <property type="match status" value="1"/>
</dbReference>
<dbReference type="InterPro" id="IPR041617">
    <property type="entry name" value="TPR_MalT"/>
</dbReference>
<keyword evidence="2" id="KW-0238">DNA-binding</keyword>
<evidence type="ECO:0000313" key="5">
    <source>
        <dbReference type="EMBL" id="QBP12950.1"/>
    </source>
</evidence>
<evidence type="ECO:0000256" key="3">
    <source>
        <dbReference type="ARBA" id="ARBA00023163"/>
    </source>
</evidence>
<dbReference type="GO" id="GO:0006355">
    <property type="term" value="P:regulation of DNA-templated transcription"/>
    <property type="evidence" value="ECO:0007669"/>
    <property type="project" value="InterPro"/>
</dbReference>
<dbReference type="RefSeq" id="WP_024570997.1">
    <property type="nucleotide sequence ID" value="NZ_CP037901.1"/>
</dbReference>
<dbReference type="PANTHER" id="PTHR44688">
    <property type="entry name" value="DNA-BINDING TRANSCRIPTIONAL ACTIVATOR DEVR_DOSR"/>
    <property type="match status" value="1"/>
</dbReference>
<dbReference type="Gene3D" id="3.40.50.300">
    <property type="entry name" value="P-loop containing nucleotide triphosphate hydrolases"/>
    <property type="match status" value="1"/>
</dbReference>
<accession>A0A482J1L7</accession>
<keyword evidence="1" id="KW-0805">Transcription regulation</keyword>
<dbReference type="InterPro" id="IPR036388">
    <property type="entry name" value="WH-like_DNA-bd_sf"/>
</dbReference>
<dbReference type="GO" id="GO:0003677">
    <property type="term" value="F:DNA binding"/>
    <property type="evidence" value="ECO:0007669"/>
    <property type="project" value="UniProtKB-KW"/>
</dbReference>
<dbReference type="InterPro" id="IPR011990">
    <property type="entry name" value="TPR-like_helical_dom_sf"/>
</dbReference>
<dbReference type="PROSITE" id="PS50043">
    <property type="entry name" value="HTH_LUXR_2"/>
    <property type="match status" value="1"/>
</dbReference>
<dbReference type="Gene3D" id="1.25.40.10">
    <property type="entry name" value="Tetratricopeptide repeat domain"/>
    <property type="match status" value="1"/>
</dbReference>
<evidence type="ECO:0000313" key="6">
    <source>
        <dbReference type="Proteomes" id="UP000253772"/>
    </source>
</evidence>
<name>A0A482J1L7_9BURK</name>
<dbReference type="Proteomes" id="UP000253772">
    <property type="component" value="Chromosome c2"/>
</dbReference>
<dbReference type="InterPro" id="IPR027417">
    <property type="entry name" value="P-loop_NTPase"/>
</dbReference>
<dbReference type="InterPro" id="IPR059106">
    <property type="entry name" value="WHD_MalT"/>
</dbReference>
<proteinExistence type="predicted"/>
<evidence type="ECO:0000256" key="1">
    <source>
        <dbReference type="ARBA" id="ARBA00023015"/>
    </source>
</evidence>
<dbReference type="SUPFAM" id="SSF46894">
    <property type="entry name" value="C-terminal effector domain of the bipartite response regulators"/>
    <property type="match status" value="1"/>
</dbReference>
<dbReference type="PANTHER" id="PTHR44688:SF16">
    <property type="entry name" value="DNA-BINDING TRANSCRIPTIONAL ACTIVATOR DEVR_DOSR"/>
    <property type="match status" value="1"/>
</dbReference>
<evidence type="ECO:0000256" key="2">
    <source>
        <dbReference type="ARBA" id="ARBA00023125"/>
    </source>
</evidence>
<evidence type="ECO:0000259" key="4">
    <source>
        <dbReference type="PROSITE" id="PS50043"/>
    </source>
</evidence>
<dbReference type="SMART" id="SM00421">
    <property type="entry name" value="HTH_LUXR"/>
    <property type="match status" value="1"/>
</dbReference>
<dbReference type="AlphaFoldDB" id="A0A482J1L7"/>
<dbReference type="Pfam" id="PF00196">
    <property type="entry name" value="GerE"/>
    <property type="match status" value="1"/>
</dbReference>
<feature type="domain" description="HTH luxR-type" evidence="4">
    <location>
        <begin position="875"/>
        <end position="940"/>
    </location>
</feature>
<reference evidence="5 6" key="1">
    <citation type="submission" date="2019-03" db="EMBL/GenBank/DDBJ databases">
        <title>Comparative insights into the high quality Complete genome sequence of highly metal resistant Cupriavidus metallidurans strain BS1 isolated from a gold-copper mine.</title>
        <authorList>
            <person name="Mazhar H.S."/>
            <person name="Rensing C."/>
        </authorList>
    </citation>
    <scope>NUCLEOTIDE SEQUENCE [LARGE SCALE GENOMIC DNA]</scope>
    <source>
        <strain evidence="5 6">BS1</strain>
    </source>
</reference>
<dbReference type="SUPFAM" id="SSF52540">
    <property type="entry name" value="P-loop containing nucleoside triphosphate hydrolases"/>
    <property type="match status" value="1"/>
</dbReference>
<dbReference type="CDD" id="cd06170">
    <property type="entry name" value="LuxR_C_like"/>
    <property type="match status" value="1"/>
</dbReference>
<dbReference type="PRINTS" id="PR00038">
    <property type="entry name" value="HTHLUXR"/>
</dbReference>
<dbReference type="Pfam" id="PF17874">
    <property type="entry name" value="TPR_MalT"/>
    <property type="match status" value="1"/>
</dbReference>
<dbReference type="Pfam" id="PF25873">
    <property type="entry name" value="WHD_MalT"/>
    <property type="match status" value="1"/>
</dbReference>
<organism evidence="5 6">
    <name type="scientific">Cupriavidus metallidurans</name>
    <dbReference type="NCBI Taxonomy" id="119219"/>
    <lineage>
        <taxon>Bacteria</taxon>
        <taxon>Pseudomonadati</taxon>
        <taxon>Pseudomonadota</taxon>
        <taxon>Betaproteobacteria</taxon>
        <taxon>Burkholderiales</taxon>
        <taxon>Burkholderiaceae</taxon>
        <taxon>Cupriavidus</taxon>
    </lineage>
</organism>
<gene>
    <name evidence="5" type="ORF">DDF84_025185</name>
</gene>
<dbReference type="OrthoDB" id="134985at2"/>
<dbReference type="SUPFAM" id="SSF48452">
    <property type="entry name" value="TPR-like"/>
    <property type="match status" value="1"/>
</dbReference>
<dbReference type="InterPro" id="IPR041664">
    <property type="entry name" value="AAA_16"/>
</dbReference>
<protein>
    <submittedName>
        <fullName evidence="5">Helix-turn-helix transcriptional regulator</fullName>
    </submittedName>
</protein>
<dbReference type="InterPro" id="IPR000792">
    <property type="entry name" value="Tscrpt_reg_LuxR_C"/>
</dbReference>
<sequence length="943" mass="103606">MPLPFSAPADSASTGVFADISPDVSPDVSPLSAARAHPRGTARVVARERLLAQLTEARRRRCIVIQGPAGFGKTAVLVAWRLDLRALGFDMAWVTLADDDNDMTHWLDHVLASLAQVSPAITREAALLGGLGDMESEAIERTVIALVGGIAACPREIVLVIDELHRLTNPRVLEAMQWLLDYAPPNLHVVLASRSQVPLSLGRLRDQDLVLELDQRDLRLTADESRRFLATQLTGIDARDARVLHELTDGWVAGLQLFATHWKRKKQDANSLSFANDFVRANVLNAGAFSAYFEREVLSRLAPDEAELLVHAAACERFCASLCVALTGGGADSEPVVSALLARLDNENLFIEPVQGPDRAPWYRLHPLLRETLAERFRQRSEAVRHQVHMAAWQWFRDHRLLVEAVRHAVLAGESGTAADLVERYSSTLIGRGEVRKVAGLLQQLPKPEVRARPALRLLTVQMQLYAHEVNAARAELDALDGELPAEGELRQRLRQLQMMWMVLTDNAEGAQRLQPLLESMPDDVGGLMVGARNNLLTWLYMHQGNYERARAIQSENAPLIVEGAPLLGSAAGMLNGRCMAAFSYAIEGKITQVERICRDVIRESEQAGAFGTEPEYFAAAMLGEVLYEQNQIEAALAMLEPRVDVLERISIPDSVLRVFMTLANCHAARGHHLDAFAYLERLEEHATRRGLDRLLAHSLAGQVRLHRRAGDPAAADACLARLEAIAERHRDAGPGTVDEILLVARRARVKGYLDDGDPAKAAAAVGPLIDQCQRRGWQRHLAQMQWMAALADHRLGNDASARERVLAALRAGHRLGLVRSLLDVDPGALDEIAALAQQPGEAPDPLLAFYISRLRATGATNPVASARAAAPATLRTLAEPLSEREADVVELLGQALPNKKIARTLGLSPETVKWHLRNIFRKLGVTSRDEAVARVRDLSRPS</sequence>
<dbReference type="EMBL" id="CP037901">
    <property type="protein sequence ID" value="QBP12950.1"/>
    <property type="molecule type" value="Genomic_DNA"/>
</dbReference>
<dbReference type="InterPro" id="IPR016032">
    <property type="entry name" value="Sig_transdc_resp-reg_C-effctor"/>
</dbReference>
<keyword evidence="3" id="KW-0804">Transcription</keyword>